<dbReference type="AlphaFoldDB" id="A0A2P8GJB9"/>
<feature type="domain" description="TfoX N-terminal" evidence="1">
    <location>
        <begin position="37"/>
        <end position="125"/>
    </location>
</feature>
<dbReference type="RefSeq" id="WP_229210773.1">
    <property type="nucleotide sequence ID" value="NZ_PYAS01000001.1"/>
</dbReference>
<evidence type="ECO:0000259" key="1">
    <source>
        <dbReference type="Pfam" id="PF04993"/>
    </source>
</evidence>
<dbReference type="Gene3D" id="3.30.1460.30">
    <property type="entry name" value="YgaC/TfoX-N like chaperone"/>
    <property type="match status" value="1"/>
</dbReference>
<proteinExistence type="predicted"/>
<name>A0A2P8GJB9_9BACT</name>
<evidence type="ECO:0000313" key="3">
    <source>
        <dbReference type="Proteomes" id="UP000241964"/>
    </source>
</evidence>
<accession>A0A2P8GJB9</accession>
<reference evidence="2 3" key="1">
    <citation type="submission" date="2018-03" db="EMBL/GenBank/DDBJ databases">
        <title>Genomic Encyclopedia of Archaeal and Bacterial Type Strains, Phase II (KMG-II): from individual species to whole genera.</title>
        <authorList>
            <person name="Goeker M."/>
        </authorList>
    </citation>
    <scope>NUCLEOTIDE SEQUENCE [LARGE SCALE GENOMIC DNA]</scope>
    <source>
        <strain evidence="2 3">DSM 29057</strain>
    </source>
</reference>
<dbReference type="EMBL" id="PYAS01000001">
    <property type="protein sequence ID" value="PSL34064.1"/>
    <property type="molecule type" value="Genomic_DNA"/>
</dbReference>
<sequence length="144" mass="16723">MQILQLLGLQKYNYLKSGYFIFHYMAFNEILSDRIREALSEQENVVEKRMFGGICYMVNDKMCVGVIGEEMMCRVGEEAFESALERPGCREMDFASRPMKGYVYVSDEGMRTREDFQYWINLCLAHNPQANASKKKTATKKAKL</sequence>
<organism evidence="2 3">
    <name type="scientific">Dyadobacter jiangsuensis</name>
    <dbReference type="NCBI Taxonomy" id="1591085"/>
    <lineage>
        <taxon>Bacteria</taxon>
        <taxon>Pseudomonadati</taxon>
        <taxon>Bacteroidota</taxon>
        <taxon>Cytophagia</taxon>
        <taxon>Cytophagales</taxon>
        <taxon>Spirosomataceae</taxon>
        <taxon>Dyadobacter</taxon>
    </lineage>
</organism>
<dbReference type="Pfam" id="PF04993">
    <property type="entry name" value="TfoX_N"/>
    <property type="match status" value="1"/>
</dbReference>
<dbReference type="InterPro" id="IPR007076">
    <property type="entry name" value="TfoX_N"/>
</dbReference>
<dbReference type="Proteomes" id="UP000241964">
    <property type="component" value="Unassembled WGS sequence"/>
</dbReference>
<keyword evidence="3" id="KW-1185">Reference proteome</keyword>
<dbReference type="SUPFAM" id="SSF159894">
    <property type="entry name" value="YgaC/TfoX-N like"/>
    <property type="match status" value="1"/>
</dbReference>
<gene>
    <name evidence="2" type="ORF">CLV60_101433</name>
</gene>
<comment type="caution">
    <text evidence="2">The sequence shown here is derived from an EMBL/GenBank/DDBJ whole genome shotgun (WGS) entry which is preliminary data.</text>
</comment>
<protein>
    <submittedName>
        <fullName evidence="2">TfoX-like protein</fullName>
    </submittedName>
</protein>
<evidence type="ECO:0000313" key="2">
    <source>
        <dbReference type="EMBL" id="PSL34064.1"/>
    </source>
</evidence>